<feature type="modified residue" description="4-aspartylphosphate" evidence="4">
    <location>
        <position position="52"/>
    </location>
</feature>
<dbReference type="Proteomes" id="UP000240653">
    <property type="component" value="Unassembled WGS sequence"/>
</dbReference>
<organism evidence="6 7">
    <name type="scientific">Pseudaminobacter soli</name>
    <name type="common">ex Li et al. 2025</name>
    <dbReference type="NCBI Taxonomy" id="1295366"/>
    <lineage>
        <taxon>Bacteria</taxon>
        <taxon>Pseudomonadati</taxon>
        <taxon>Pseudomonadota</taxon>
        <taxon>Alphaproteobacteria</taxon>
        <taxon>Hyphomicrobiales</taxon>
        <taxon>Phyllobacteriaceae</taxon>
        <taxon>Pseudaminobacter</taxon>
    </lineage>
</organism>
<dbReference type="PANTHER" id="PTHR48111">
    <property type="entry name" value="REGULATOR OF RPOS"/>
    <property type="match status" value="1"/>
</dbReference>
<evidence type="ECO:0000313" key="6">
    <source>
        <dbReference type="EMBL" id="PSJ59351.1"/>
    </source>
</evidence>
<evidence type="ECO:0000256" key="3">
    <source>
        <dbReference type="ARBA" id="ARBA00023125"/>
    </source>
</evidence>
<evidence type="ECO:0000256" key="2">
    <source>
        <dbReference type="ARBA" id="ARBA00023012"/>
    </source>
</evidence>
<dbReference type="GO" id="GO:0000976">
    <property type="term" value="F:transcription cis-regulatory region binding"/>
    <property type="evidence" value="ECO:0007669"/>
    <property type="project" value="TreeGrafter"/>
</dbReference>
<dbReference type="GO" id="GO:0006355">
    <property type="term" value="P:regulation of DNA-templated transcription"/>
    <property type="evidence" value="ECO:0007669"/>
    <property type="project" value="TreeGrafter"/>
</dbReference>
<keyword evidence="3" id="KW-0238">DNA-binding</keyword>
<dbReference type="GO" id="GO:0032993">
    <property type="term" value="C:protein-DNA complex"/>
    <property type="evidence" value="ECO:0007669"/>
    <property type="project" value="TreeGrafter"/>
</dbReference>
<proteinExistence type="predicted"/>
<dbReference type="InterPro" id="IPR039420">
    <property type="entry name" value="WalR-like"/>
</dbReference>
<dbReference type="SMART" id="SM00448">
    <property type="entry name" value="REC"/>
    <property type="match status" value="1"/>
</dbReference>
<protein>
    <submittedName>
        <fullName evidence="6">Response regulator</fullName>
    </submittedName>
</protein>
<evidence type="ECO:0000256" key="1">
    <source>
        <dbReference type="ARBA" id="ARBA00022553"/>
    </source>
</evidence>
<dbReference type="Gene3D" id="3.40.50.2300">
    <property type="match status" value="1"/>
</dbReference>
<name>A0A2P7SAF8_9HYPH</name>
<feature type="domain" description="Response regulatory" evidence="5">
    <location>
        <begin position="2"/>
        <end position="113"/>
    </location>
</feature>
<reference evidence="6 7" key="1">
    <citation type="submission" date="2018-03" db="EMBL/GenBank/DDBJ databases">
        <title>The draft genome of Mesorhizobium soli JCM 19897.</title>
        <authorList>
            <person name="Li L."/>
            <person name="Liu L."/>
            <person name="Liang L."/>
            <person name="Wang T."/>
            <person name="Zhang X."/>
        </authorList>
    </citation>
    <scope>NUCLEOTIDE SEQUENCE [LARGE SCALE GENOMIC DNA]</scope>
    <source>
        <strain evidence="6 7">JCM 19897</strain>
    </source>
</reference>
<dbReference type="Pfam" id="PF00072">
    <property type="entry name" value="Response_reg"/>
    <property type="match status" value="1"/>
</dbReference>
<dbReference type="PANTHER" id="PTHR48111:SF40">
    <property type="entry name" value="PHOSPHATE REGULON TRANSCRIPTIONAL REGULATORY PROTEIN PHOB"/>
    <property type="match status" value="1"/>
</dbReference>
<gene>
    <name evidence="6" type="ORF">C7I85_17245</name>
</gene>
<dbReference type="EMBL" id="PXYL01000008">
    <property type="protein sequence ID" value="PSJ59351.1"/>
    <property type="molecule type" value="Genomic_DNA"/>
</dbReference>
<keyword evidence="2" id="KW-0902">Two-component regulatory system</keyword>
<dbReference type="GO" id="GO:0005829">
    <property type="term" value="C:cytosol"/>
    <property type="evidence" value="ECO:0007669"/>
    <property type="project" value="TreeGrafter"/>
</dbReference>
<dbReference type="InterPro" id="IPR011006">
    <property type="entry name" value="CheY-like_superfamily"/>
</dbReference>
<evidence type="ECO:0000256" key="4">
    <source>
        <dbReference type="PROSITE-ProRule" id="PRU00169"/>
    </source>
</evidence>
<dbReference type="PROSITE" id="PS50110">
    <property type="entry name" value="RESPONSE_REGULATORY"/>
    <property type="match status" value="1"/>
</dbReference>
<dbReference type="AlphaFoldDB" id="A0A2P7SAF8"/>
<keyword evidence="7" id="KW-1185">Reference proteome</keyword>
<dbReference type="GO" id="GO:0000156">
    <property type="term" value="F:phosphorelay response regulator activity"/>
    <property type="evidence" value="ECO:0007669"/>
    <property type="project" value="TreeGrafter"/>
</dbReference>
<dbReference type="OrthoDB" id="582170at2"/>
<keyword evidence="1 4" id="KW-0597">Phosphoprotein</keyword>
<dbReference type="SUPFAM" id="SSF52172">
    <property type="entry name" value="CheY-like"/>
    <property type="match status" value="1"/>
</dbReference>
<accession>A0A2P7SAF8</accession>
<evidence type="ECO:0000313" key="7">
    <source>
        <dbReference type="Proteomes" id="UP000240653"/>
    </source>
</evidence>
<evidence type="ECO:0000259" key="5">
    <source>
        <dbReference type="PROSITE" id="PS50110"/>
    </source>
</evidence>
<comment type="caution">
    <text evidence="6">The sequence shown here is derived from an EMBL/GenBank/DDBJ whole genome shotgun (WGS) entry which is preliminary data.</text>
</comment>
<sequence>MRILLLEDEFLIAMDVEQLCRDNGAREVVTVKDLDEIEQDKVAENFDAAILDVMVSGTSTLGFARRIRAQRLPFIFASGYTDMDEVFQTFPGIPVVDKPYSGGDLIEALAAAISRLRGSGRV</sequence>
<dbReference type="InterPro" id="IPR001789">
    <property type="entry name" value="Sig_transdc_resp-reg_receiver"/>
</dbReference>